<evidence type="ECO:0000256" key="2">
    <source>
        <dbReference type="SAM" id="Phobius"/>
    </source>
</evidence>
<feature type="transmembrane region" description="Helical" evidence="2">
    <location>
        <begin position="316"/>
        <end position="338"/>
    </location>
</feature>
<comment type="caution">
    <text evidence="4">The sequence shown here is derived from an EMBL/GenBank/DDBJ whole genome shotgun (WGS) entry which is preliminary data.</text>
</comment>
<feature type="region of interest" description="Disordered" evidence="1">
    <location>
        <begin position="563"/>
        <end position="598"/>
    </location>
</feature>
<feature type="region of interest" description="Disordered" evidence="1">
    <location>
        <begin position="259"/>
        <end position="303"/>
    </location>
</feature>
<dbReference type="PANTHER" id="PTHR42078:SF1">
    <property type="entry name" value="GLUCAN 1, 4-ALPHA-GLUCOSIDASE"/>
    <property type="match status" value="1"/>
</dbReference>
<keyword evidence="2" id="KW-0812">Transmembrane</keyword>
<feature type="domain" description="DUF7820" evidence="3">
    <location>
        <begin position="353"/>
        <end position="697"/>
    </location>
</feature>
<organism evidence="4 5">
    <name type="scientific">Exophiala bonariae</name>
    <dbReference type="NCBI Taxonomy" id="1690606"/>
    <lineage>
        <taxon>Eukaryota</taxon>
        <taxon>Fungi</taxon>
        <taxon>Dikarya</taxon>
        <taxon>Ascomycota</taxon>
        <taxon>Pezizomycotina</taxon>
        <taxon>Eurotiomycetes</taxon>
        <taxon>Chaetothyriomycetidae</taxon>
        <taxon>Chaetothyriales</taxon>
        <taxon>Herpotrichiellaceae</taxon>
        <taxon>Exophiala</taxon>
    </lineage>
</organism>
<feature type="compositionally biased region" description="Polar residues" evidence="1">
    <location>
        <begin position="571"/>
        <end position="592"/>
    </location>
</feature>
<gene>
    <name evidence="4" type="ORF">LTR84_002781</name>
</gene>
<dbReference type="Proteomes" id="UP001358417">
    <property type="component" value="Unassembled WGS sequence"/>
</dbReference>
<dbReference type="InterPro" id="IPR056722">
    <property type="entry name" value="DUF7820"/>
</dbReference>
<accession>A0AAV9NBG8</accession>
<dbReference type="EMBL" id="JAVRRD010000014">
    <property type="protein sequence ID" value="KAK5051977.1"/>
    <property type="molecule type" value="Genomic_DNA"/>
</dbReference>
<dbReference type="RefSeq" id="XP_064705991.1">
    <property type="nucleotide sequence ID" value="XM_064846381.1"/>
</dbReference>
<feature type="compositionally biased region" description="Low complexity" evidence="1">
    <location>
        <begin position="12"/>
        <end position="30"/>
    </location>
</feature>
<evidence type="ECO:0000313" key="5">
    <source>
        <dbReference type="Proteomes" id="UP001358417"/>
    </source>
</evidence>
<feature type="compositionally biased region" description="Basic and acidic residues" evidence="1">
    <location>
        <begin position="56"/>
        <end position="72"/>
    </location>
</feature>
<proteinExistence type="predicted"/>
<protein>
    <recommendedName>
        <fullName evidence="3">DUF7820 domain-containing protein</fullName>
    </recommendedName>
</protein>
<dbReference type="PANTHER" id="PTHR42078">
    <property type="entry name" value="GLUCAN 1, 4-ALPHA-GLUCOSIDASE"/>
    <property type="match status" value="1"/>
</dbReference>
<reference evidence="4 5" key="1">
    <citation type="submission" date="2023-08" db="EMBL/GenBank/DDBJ databases">
        <title>Black Yeasts Isolated from many extreme environments.</title>
        <authorList>
            <person name="Coleine C."/>
            <person name="Stajich J.E."/>
            <person name="Selbmann L."/>
        </authorList>
    </citation>
    <scope>NUCLEOTIDE SEQUENCE [LARGE SCALE GENOMIC DNA]</scope>
    <source>
        <strain evidence="4 5">CCFEE 5792</strain>
    </source>
</reference>
<sequence length="699" mass="75791">MARRPPSTRSLSNNQRPPSRRTSSNSSNTNVFSDDYDLENPNPFASSSPTDSIGSRSDRLSLHHPVDSKSNPREYTPPGLSGNVAGLGQISGMSGAPTTDSSIIPQRNSSTSARSEAETHRTLSVSSRFSIPRAPSPYNGPTAPSQPYGMYPQATRVSSVASEATLRPVDRPFVPGGGPEHPYGMYQQNTVPEEEDDSQLNIPLGFPSLGQSSQSGSNSSGDEVGDIVGSDGHIEQLPPYSRYADNVIAKGDMARINPPSADISDASSSSAVAPPVPASSSSIELTPIGPDAPSDEVARKEGLTQPKKNRRMCFGIPFWTFVIIVAIVIVAALLGGVIGGVVGTKKGDHGAATTTVWLDADPAQTDGSTGSCPTGHYTLALNQTEEIDTCVVDPNLKNAWGCMDFAKLGINIFEIPNTGDIQVAFDDYSIRPQQFKYGPQPPDFNGTAFTMEPYMDKEDDELGVAMFFSVLFDKLSILPAEALTAPNEKKRSVAASRLRERTNWEEPDWLKIGDQPWYCFWNSTVSEFWIFLDQDLDEWGQASATSTITSGYSSSTASQSSITSGSMAPYPSSTSPVSKNNPAPSYPTNYNENDPYWDGQKLKRQTSQIGAPDIFPKLVKMVEKRKPHSNIQPYCQQMQVLNNWQIMPIPTVPTICVTEDEYAPAATAGGNKRMARRKRSPDSISQLSSNCICEWFSDY</sequence>
<keyword evidence="2" id="KW-1133">Transmembrane helix</keyword>
<evidence type="ECO:0000256" key="1">
    <source>
        <dbReference type="SAM" id="MobiDB-lite"/>
    </source>
</evidence>
<keyword evidence="2" id="KW-0472">Membrane</keyword>
<feature type="compositionally biased region" description="Polar residues" evidence="1">
    <location>
        <begin position="96"/>
        <end position="114"/>
    </location>
</feature>
<dbReference type="AlphaFoldDB" id="A0AAV9NBG8"/>
<dbReference type="GeneID" id="89970980"/>
<feature type="region of interest" description="Disordered" evidence="1">
    <location>
        <begin position="1"/>
        <end position="232"/>
    </location>
</feature>
<feature type="compositionally biased region" description="Low complexity" evidence="1">
    <location>
        <begin position="259"/>
        <end position="283"/>
    </location>
</feature>
<dbReference type="Pfam" id="PF25130">
    <property type="entry name" value="DUF7820"/>
    <property type="match status" value="1"/>
</dbReference>
<evidence type="ECO:0000259" key="3">
    <source>
        <dbReference type="Pfam" id="PF25130"/>
    </source>
</evidence>
<keyword evidence="5" id="KW-1185">Reference proteome</keyword>
<evidence type="ECO:0000313" key="4">
    <source>
        <dbReference type="EMBL" id="KAK5051977.1"/>
    </source>
</evidence>
<feature type="compositionally biased region" description="Low complexity" evidence="1">
    <location>
        <begin position="208"/>
        <end position="221"/>
    </location>
</feature>
<name>A0AAV9NBG8_9EURO</name>
<feature type="compositionally biased region" description="Polar residues" evidence="1">
    <location>
        <begin position="43"/>
        <end position="55"/>
    </location>
</feature>